<gene>
    <name evidence="7" type="ORF">DR864_05625</name>
</gene>
<evidence type="ECO:0000259" key="5">
    <source>
        <dbReference type="Pfam" id="PF04542"/>
    </source>
</evidence>
<comment type="similarity">
    <text evidence="1">Belongs to the sigma-70 factor family. ECF subfamily.</text>
</comment>
<dbReference type="NCBIfam" id="TIGR02937">
    <property type="entry name" value="sigma70-ECF"/>
    <property type="match status" value="1"/>
</dbReference>
<feature type="domain" description="RNA polymerase sigma-70 region 2" evidence="5">
    <location>
        <begin position="29"/>
        <end position="92"/>
    </location>
</feature>
<dbReference type="KEGG" id="run:DR864_05625"/>
<name>A0A344TF27_9BACT</name>
<keyword evidence="4" id="KW-0804">Transcription</keyword>
<dbReference type="AlphaFoldDB" id="A0A344TF27"/>
<evidence type="ECO:0000313" key="7">
    <source>
        <dbReference type="EMBL" id="AXE17248.1"/>
    </source>
</evidence>
<dbReference type="Gene3D" id="1.10.1740.10">
    <property type="match status" value="1"/>
</dbReference>
<dbReference type="SUPFAM" id="SSF88946">
    <property type="entry name" value="Sigma2 domain of RNA polymerase sigma factors"/>
    <property type="match status" value="1"/>
</dbReference>
<dbReference type="GO" id="GO:0016987">
    <property type="term" value="F:sigma factor activity"/>
    <property type="evidence" value="ECO:0007669"/>
    <property type="project" value="UniProtKB-KW"/>
</dbReference>
<dbReference type="Proteomes" id="UP000251993">
    <property type="component" value="Chromosome"/>
</dbReference>
<dbReference type="GO" id="GO:0003677">
    <property type="term" value="F:DNA binding"/>
    <property type="evidence" value="ECO:0007669"/>
    <property type="project" value="InterPro"/>
</dbReference>
<keyword evidence="3" id="KW-0731">Sigma factor</keyword>
<dbReference type="GO" id="GO:0006352">
    <property type="term" value="P:DNA-templated transcription initiation"/>
    <property type="evidence" value="ECO:0007669"/>
    <property type="project" value="InterPro"/>
</dbReference>
<feature type="domain" description="RNA polymerase sigma factor 70 region 4 type 2" evidence="6">
    <location>
        <begin position="129"/>
        <end position="178"/>
    </location>
</feature>
<dbReference type="CDD" id="cd06171">
    <property type="entry name" value="Sigma70_r4"/>
    <property type="match status" value="1"/>
</dbReference>
<dbReference type="Pfam" id="PF04542">
    <property type="entry name" value="Sigma70_r2"/>
    <property type="match status" value="1"/>
</dbReference>
<organism evidence="7 8">
    <name type="scientific">Runella rosea</name>
    <dbReference type="NCBI Taxonomy" id="2259595"/>
    <lineage>
        <taxon>Bacteria</taxon>
        <taxon>Pseudomonadati</taxon>
        <taxon>Bacteroidota</taxon>
        <taxon>Cytophagia</taxon>
        <taxon>Cytophagales</taxon>
        <taxon>Spirosomataceae</taxon>
        <taxon>Runella</taxon>
    </lineage>
</organism>
<keyword evidence="2" id="KW-0805">Transcription regulation</keyword>
<dbReference type="InterPro" id="IPR036388">
    <property type="entry name" value="WH-like_DNA-bd_sf"/>
</dbReference>
<evidence type="ECO:0000256" key="1">
    <source>
        <dbReference type="ARBA" id="ARBA00010641"/>
    </source>
</evidence>
<proteinExistence type="inferred from homology"/>
<evidence type="ECO:0000259" key="6">
    <source>
        <dbReference type="Pfam" id="PF08281"/>
    </source>
</evidence>
<evidence type="ECO:0000256" key="3">
    <source>
        <dbReference type="ARBA" id="ARBA00023082"/>
    </source>
</evidence>
<dbReference type="InterPro" id="IPR013325">
    <property type="entry name" value="RNA_pol_sigma_r2"/>
</dbReference>
<dbReference type="InterPro" id="IPR039425">
    <property type="entry name" value="RNA_pol_sigma-70-like"/>
</dbReference>
<accession>A0A344TF27</accession>
<dbReference type="SUPFAM" id="SSF88659">
    <property type="entry name" value="Sigma3 and sigma4 domains of RNA polymerase sigma factors"/>
    <property type="match status" value="1"/>
</dbReference>
<protein>
    <submittedName>
        <fullName evidence="7">Sigma-70 family RNA polymerase sigma factor</fullName>
    </submittedName>
</protein>
<sequence length="203" mass="23950">MNRTFQNNTDETTLWIAFKKGDVRAFEQLYNRYFEVLANYGYRYCTDKQQLEDAIQDVFVDVWRRRQHLADVDSVKFYLFRALRHQVIRNTRNDLLETSEDINDFLDFLVAFSSEQQSIEQETHITQTQAVAKAIAQLSQRQQEAINLRFYHGMSLDEMTQLMSLSKQSVSNLLFKAYSVLRLTIRGIPPLLLLFLQISHLIN</sequence>
<dbReference type="InterPro" id="IPR013249">
    <property type="entry name" value="RNA_pol_sigma70_r4_t2"/>
</dbReference>
<keyword evidence="8" id="KW-1185">Reference proteome</keyword>
<evidence type="ECO:0000256" key="4">
    <source>
        <dbReference type="ARBA" id="ARBA00023163"/>
    </source>
</evidence>
<dbReference type="OrthoDB" id="9150024at2"/>
<dbReference type="InterPro" id="IPR013324">
    <property type="entry name" value="RNA_pol_sigma_r3/r4-like"/>
</dbReference>
<reference evidence="7 8" key="1">
    <citation type="submission" date="2018-07" db="EMBL/GenBank/DDBJ databases">
        <title>Genome sequencing of Runella.</title>
        <authorList>
            <person name="Baek M.-G."/>
            <person name="Yi H."/>
        </authorList>
    </citation>
    <scope>NUCLEOTIDE SEQUENCE [LARGE SCALE GENOMIC DNA]</scope>
    <source>
        <strain evidence="7 8">HYN0085</strain>
    </source>
</reference>
<dbReference type="PANTHER" id="PTHR43133">
    <property type="entry name" value="RNA POLYMERASE ECF-TYPE SIGMA FACTO"/>
    <property type="match status" value="1"/>
</dbReference>
<evidence type="ECO:0000313" key="8">
    <source>
        <dbReference type="Proteomes" id="UP000251993"/>
    </source>
</evidence>
<dbReference type="PANTHER" id="PTHR43133:SF46">
    <property type="entry name" value="RNA POLYMERASE SIGMA-70 FACTOR ECF SUBFAMILY"/>
    <property type="match status" value="1"/>
</dbReference>
<dbReference type="Gene3D" id="1.10.10.10">
    <property type="entry name" value="Winged helix-like DNA-binding domain superfamily/Winged helix DNA-binding domain"/>
    <property type="match status" value="1"/>
</dbReference>
<dbReference type="RefSeq" id="WP_114066034.1">
    <property type="nucleotide sequence ID" value="NZ_CP030850.1"/>
</dbReference>
<dbReference type="Pfam" id="PF08281">
    <property type="entry name" value="Sigma70_r4_2"/>
    <property type="match status" value="1"/>
</dbReference>
<dbReference type="EMBL" id="CP030850">
    <property type="protein sequence ID" value="AXE17248.1"/>
    <property type="molecule type" value="Genomic_DNA"/>
</dbReference>
<dbReference type="InterPro" id="IPR007627">
    <property type="entry name" value="RNA_pol_sigma70_r2"/>
</dbReference>
<evidence type="ECO:0000256" key="2">
    <source>
        <dbReference type="ARBA" id="ARBA00023015"/>
    </source>
</evidence>
<dbReference type="InterPro" id="IPR014284">
    <property type="entry name" value="RNA_pol_sigma-70_dom"/>
</dbReference>